<accession>A0A0L6VU72</accession>
<proteinExistence type="predicted"/>
<dbReference type="VEuPathDB" id="FungiDB:VP01_104g6"/>
<dbReference type="Pfam" id="PF13358">
    <property type="entry name" value="DDE_3"/>
    <property type="match status" value="1"/>
</dbReference>
<evidence type="ECO:0000259" key="1">
    <source>
        <dbReference type="Pfam" id="PF13358"/>
    </source>
</evidence>
<reference evidence="2 3" key="1">
    <citation type="submission" date="2015-08" db="EMBL/GenBank/DDBJ databases">
        <title>Next Generation Sequencing and Analysis of the Genome of Puccinia sorghi L Schw, the Causal Agent of Maize Common Rust.</title>
        <authorList>
            <person name="Rochi L."/>
            <person name="Burguener G."/>
            <person name="Darino M."/>
            <person name="Turjanski A."/>
            <person name="Kreff E."/>
            <person name="Dieguez M.J."/>
            <person name="Sacco F."/>
        </authorList>
    </citation>
    <scope>NUCLEOTIDE SEQUENCE [LARGE SCALE GENOMIC DNA]</scope>
    <source>
        <strain evidence="2 3">RO10H11247</strain>
    </source>
</reference>
<dbReference type="AlphaFoldDB" id="A0A0L6VU72"/>
<name>A0A0L6VU72_9BASI</name>
<feature type="domain" description="Tc1-like transposase DDE" evidence="1">
    <location>
        <begin position="9"/>
        <end position="85"/>
    </location>
</feature>
<dbReference type="EMBL" id="LAVV01000555">
    <property type="protein sequence ID" value="KNZ64258.1"/>
    <property type="molecule type" value="Genomic_DNA"/>
</dbReference>
<keyword evidence="3" id="KW-1185">Reference proteome</keyword>
<sequence>MSKKKLTIANDICNFLLRLQDHCPPELIIIMDNAPIHVGENFERVQSLIKESAKKLKTKFLAKYSPFLNPIELAFNILKTHFKHTKICLQLDLAQAI</sequence>
<dbReference type="InterPro" id="IPR036397">
    <property type="entry name" value="RNaseH_sf"/>
</dbReference>
<gene>
    <name evidence="2" type="ORF">VP01_104g6</name>
</gene>
<dbReference type="GO" id="GO:0003676">
    <property type="term" value="F:nucleic acid binding"/>
    <property type="evidence" value="ECO:0007669"/>
    <property type="project" value="InterPro"/>
</dbReference>
<dbReference type="InterPro" id="IPR038717">
    <property type="entry name" value="Tc1-like_DDE_dom"/>
</dbReference>
<protein>
    <recommendedName>
        <fullName evidence="1">Tc1-like transposase DDE domain-containing protein</fullName>
    </recommendedName>
</protein>
<dbReference type="OrthoDB" id="2994945at2759"/>
<dbReference type="Gene3D" id="3.30.420.10">
    <property type="entry name" value="Ribonuclease H-like superfamily/Ribonuclease H"/>
    <property type="match status" value="1"/>
</dbReference>
<evidence type="ECO:0000313" key="2">
    <source>
        <dbReference type="EMBL" id="KNZ64258.1"/>
    </source>
</evidence>
<dbReference type="Proteomes" id="UP000037035">
    <property type="component" value="Unassembled WGS sequence"/>
</dbReference>
<organism evidence="2 3">
    <name type="scientific">Puccinia sorghi</name>
    <dbReference type="NCBI Taxonomy" id="27349"/>
    <lineage>
        <taxon>Eukaryota</taxon>
        <taxon>Fungi</taxon>
        <taxon>Dikarya</taxon>
        <taxon>Basidiomycota</taxon>
        <taxon>Pucciniomycotina</taxon>
        <taxon>Pucciniomycetes</taxon>
        <taxon>Pucciniales</taxon>
        <taxon>Pucciniaceae</taxon>
        <taxon>Puccinia</taxon>
    </lineage>
</organism>
<evidence type="ECO:0000313" key="3">
    <source>
        <dbReference type="Proteomes" id="UP000037035"/>
    </source>
</evidence>
<comment type="caution">
    <text evidence="2">The sequence shown here is derived from an EMBL/GenBank/DDBJ whole genome shotgun (WGS) entry which is preliminary data.</text>
</comment>